<evidence type="ECO:0000313" key="1">
    <source>
        <dbReference type="EMBL" id="SKB40493.1"/>
    </source>
</evidence>
<dbReference type="EMBL" id="FUYR01000001">
    <property type="protein sequence ID" value="SKB40493.1"/>
    <property type="molecule type" value="Genomic_DNA"/>
</dbReference>
<organism evidence="1 2">
    <name type="scientific">Daejeonella lutea</name>
    <dbReference type="NCBI Taxonomy" id="572036"/>
    <lineage>
        <taxon>Bacteria</taxon>
        <taxon>Pseudomonadati</taxon>
        <taxon>Bacteroidota</taxon>
        <taxon>Sphingobacteriia</taxon>
        <taxon>Sphingobacteriales</taxon>
        <taxon>Sphingobacteriaceae</taxon>
        <taxon>Daejeonella</taxon>
    </lineage>
</organism>
<protein>
    <submittedName>
        <fullName evidence="1">Uncharacterized protein</fullName>
    </submittedName>
</protein>
<dbReference type="RefSeq" id="WP_079701673.1">
    <property type="nucleotide sequence ID" value="NZ_FUYR01000001.1"/>
</dbReference>
<keyword evidence="2" id="KW-1185">Reference proteome</keyword>
<reference evidence="2" key="1">
    <citation type="submission" date="2017-02" db="EMBL/GenBank/DDBJ databases">
        <authorList>
            <person name="Varghese N."/>
            <person name="Submissions S."/>
        </authorList>
    </citation>
    <scope>NUCLEOTIDE SEQUENCE [LARGE SCALE GENOMIC DNA]</scope>
    <source>
        <strain evidence="2">DSM 22385</strain>
    </source>
</reference>
<name>A0A1T5B0V3_9SPHI</name>
<proteinExistence type="predicted"/>
<evidence type="ECO:0000313" key="2">
    <source>
        <dbReference type="Proteomes" id="UP000189981"/>
    </source>
</evidence>
<gene>
    <name evidence="1" type="ORF">SAMN05661099_1164</name>
</gene>
<accession>A0A1T5B0V3</accession>
<dbReference type="AlphaFoldDB" id="A0A1T5B0V3"/>
<dbReference type="OrthoDB" id="285410at2"/>
<dbReference type="Proteomes" id="UP000189981">
    <property type="component" value="Unassembled WGS sequence"/>
</dbReference>
<sequence length="75" mass="8385">MTTDQAELNLNNFLSSYNIQESTELLNQVFDQVNNSINADQVDGKAEGMLDFLEALEELIPCIYTPTGGQKSERD</sequence>